<keyword evidence="5" id="KW-0808">Transferase</keyword>
<keyword evidence="3" id="KW-0963">Cytoplasm</keyword>
<evidence type="ECO:0000256" key="8">
    <source>
        <dbReference type="ARBA" id="ARBA00022771"/>
    </source>
</evidence>
<comment type="subcellular location">
    <subcellularLocation>
        <location evidence="2">Cytoplasm</location>
    </subcellularLocation>
    <subcellularLocation>
        <location evidence="1">Nucleus</location>
    </subcellularLocation>
</comment>
<dbReference type="GO" id="GO:0042826">
    <property type="term" value="F:histone deacetylase binding"/>
    <property type="evidence" value="ECO:0007669"/>
    <property type="project" value="TreeGrafter"/>
</dbReference>
<dbReference type="GO" id="GO:0032259">
    <property type="term" value="P:methylation"/>
    <property type="evidence" value="ECO:0007669"/>
    <property type="project" value="UniProtKB-KW"/>
</dbReference>
<evidence type="ECO:0000256" key="6">
    <source>
        <dbReference type="ARBA" id="ARBA00022691"/>
    </source>
</evidence>
<dbReference type="InterPro" id="IPR002893">
    <property type="entry name" value="Znf_MYND"/>
</dbReference>
<keyword evidence="18" id="KW-1185">Reference proteome</keyword>
<keyword evidence="4" id="KW-0489">Methyltransferase</keyword>
<dbReference type="GO" id="GO:0005737">
    <property type="term" value="C:cytoplasm"/>
    <property type="evidence" value="ECO:0007669"/>
    <property type="project" value="UniProtKB-SubCell"/>
</dbReference>
<dbReference type="CDD" id="cd10536">
    <property type="entry name" value="SET_SMYD4"/>
    <property type="match status" value="1"/>
</dbReference>
<dbReference type="Gene3D" id="1.25.40.10">
    <property type="entry name" value="Tetratricopeptide repeat domain"/>
    <property type="match status" value="1"/>
</dbReference>
<evidence type="ECO:0000256" key="11">
    <source>
        <dbReference type="ARBA" id="ARBA00048985"/>
    </source>
</evidence>
<dbReference type="Proteomes" id="UP001497623">
    <property type="component" value="Unassembled WGS sequence"/>
</dbReference>
<comment type="caution">
    <text evidence="17">The sequence shown here is derived from an EMBL/GenBank/DDBJ whole genome shotgun (WGS) entry which is preliminary data.</text>
</comment>
<evidence type="ECO:0000256" key="1">
    <source>
        <dbReference type="ARBA" id="ARBA00004123"/>
    </source>
</evidence>
<dbReference type="GO" id="GO:0008276">
    <property type="term" value="F:protein methyltransferase activity"/>
    <property type="evidence" value="ECO:0007669"/>
    <property type="project" value="UniProtKB-ARBA"/>
</dbReference>
<evidence type="ECO:0000256" key="13">
    <source>
        <dbReference type="ARBA" id="ARBA00093635"/>
    </source>
</evidence>
<dbReference type="PROSITE" id="PS50280">
    <property type="entry name" value="SET"/>
    <property type="match status" value="1"/>
</dbReference>
<keyword evidence="6" id="KW-0949">S-adenosyl-L-methionine</keyword>
<evidence type="ECO:0000256" key="4">
    <source>
        <dbReference type="ARBA" id="ARBA00022603"/>
    </source>
</evidence>
<evidence type="ECO:0000256" key="14">
    <source>
        <dbReference type="ARBA" id="ARBA00093680"/>
    </source>
</evidence>
<feature type="region of interest" description="Disordered" evidence="15">
    <location>
        <begin position="134"/>
        <end position="170"/>
    </location>
</feature>
<evidence type="ECO:0000256" key="9">
    <source>
        <dbReference type="ARBA" id="ARBA00022833"/>
    </source>
</evidence>
<sequence length="766" mass="87945">MADIMSECTQVYRNLLFQYFEITESQDTEKLIDGEQLLDNVHSSLKSTGKFDEVYSKFTVFRDENNVEDMFKYFWNLEENDKFLNFENIPPKKSKRLSVLLLEDGKRFMENKDFVKALDLITLSLVYAPHPDILEKDHSDESSDEESLSDLSDLSNEDGSGEDSVPQWIKTNSSENKDNLVINISSEEKIEEIYDTLSLAYASRAYVLFKLKQYDICLKDINRAMENGTPNSVIREIFDMKRKCMMILQKQQDDNMKKSMDLLENMKSSGFSSEEYLKTMKGFMEQCYENKDPSTTKSFSQSEKMYKAAMEMTETELLFAYKNPLPPKIVESNPSIPCFSSAIKVQWTPERGRHLIASRDIKPGEVLAVEKAYMWTIDTQNPLTMMNFCSTCLGRCAAPLPCPQCSKVVFCSDTCRSTGLSTFHKIECHLLPTMTELVSPVLHRIINIIAQIPYSELKTKISQCKQEEMNKPRKHHGFNDHMIYDSTDYRTIYHLEGNFSRRLLQQLIHLCAIASIAVKMLIKSNMYFVDEEGIPFEPSESDIVFVGSVCLDQLNKVLCNASMVDEYQINVSELDEDPETKKVGSGIFPAICLLNHSCNPSAQLNSYGNTAVCHSICFIPMGGDVTIAYDSTYEISEVDARRDNLMKHYLFICTCEACVGDWKIDISKKPKLSTKKLMMHIGIDSGTEMALKIQLQDIIKNFQIVILDAKRNKFPSSVHINTIKDTIEFFDKYVELPDNLYFLAQRYLISLNFDFEMSACRYIREL</sequence>
<dbReference type="Gene3D" id="6.10.140.2220">
    <property type="match status" value="1"/>
</dbReference>
<comment type="catalytic activity">
    <reaction evidence="11">
        <text>L-lysyl-[protein] + S-adenosyl-L-methionine = N(6)-methyl-L-lysyl-[protein] + S-adenosyl-L-homocysteine + H(+)</text>
        <dbReference type="Rhea" id="RHEA:51736"/>
        <dbReference type="Rhea" id="RHEA-COMP:9752"/>
        <dbReference type="Rhea" id="RHEA-COMP:13053"/>
        <dbReference type="ChEBI" id="CHEBI:15378"/>
        <dbReference type="ChEBI" id="CHEBI:29969"/>
        <dbReference type="ChEBI" id="CHEBI:57856"/>
        <dbReference type="ChEBI" id="CHEBI:59789"/>
        <dbReference type="ChEBI" id="CHEBI:61929"/>
    </reaction>
</comment>
<accession>A0AAV2PFW0</accession>
<keyword evidence="8" id="KW-0863">Zinc-finger</keyword>
<protein>
    <recommendedName>
        <fullName evidence="13">Protein-lysine N-methyltransferase SMYD4</fullName>
    </recommendedName>
    <alternativeName>
        <fullName evidence="14">SET and MYND domain-containing protein 4</fullName>
    </alternativeName>
</protein>
<name>A0AAV2PFW0_MEGNR</name>
<evidence type="ECO:0000313" key="17">
    <source>
        <dbReference type="EMBL" id="CAL4058712.1"/>
    </source>
</evidence>
<evidence type="ECO:0000256" key="5">
    <source>
        <dbReference type="ARBA" id="ARBA00022679"/>
    </source>
</evidence>
<dbReference type="PROSITE" id="PS01360">
    <property type="entry name" value="ZF_MYND_1"/>
    <property type="match status" value="1"/>
</dbReference>
<gene>
    <name evidence="17" type="ORF">MNOR_LOCUS156</name>
</gene>
<evidence type="ECO:0000256" key="7">
    <source>
        <dbReference type="ARBA" id="ARBA00022723"/>
    </source>
</evidence>
<reference evidence="17 18" key="1">
    <citation type="submission" date="2024-05" db="EMBL/GenBank/DDBJ databases">
        <authorList>
            <person name="Wallberg A."/>
        </authorList>
    </citation>
    <scope>NUCLEOTIDE SEQUENCE [LARGE SCALE GENOMIC DNA]</scope>
</reference>
<dbReference type="InterPro" id="IPR011990">
    <property type="entry name" value="TPR-like_helical_dom_sf"/>
</dbReference>
<dbReference type="GO" id="GO:0008170">
    <property type="term" value="F:N-methyltransferase activity"/>
    <property type="evidence" value="ECO:0007669"/>
    <property type="project" value="UniProtKB-ARBA"/>
</dbReference>
<keyword evidence="10" id="KW-0539">Nucleus</keyword>
<dbReference type="Pfam" id="PF01753">
    <property type="entry name" value="zf-MYND"/>
    <property type="match status" value="1"/>
</dbReference>
<proteinExistence type="predicted"/>
<dbReference type="AlphaFoldDB" id="A0AAV2PFW0"/>
<dbReference type="SUPFAM" id="SSF48452">
    <property type="entry name" value="TPR-like"/>
    <property type="match status" value="1"/>
</dbReference>
<keyword evidence="9" id="KW-0862">Zinc</keyword>
<dbReference type="Gene3D" id="2.170.270.10">
    <property type="entry name" value="SET domain"/>
    <property type="match status" value="1"/>
</dbReference>
<dbReference type="Gene3D" id="1.10.220.160">
    <property type="match status" value="1"/>
</dbReference>
<evidence type="ECO:0000313" key="18">
    <source>
        <dbReference type="Proteomes" id="UP001497623"/>
    </source>
</evidence>
<evidence type="ECO:0000256" key="12">
    <source>
        <dbReference type="ARBA" id="ARBA00093423"/>
    </source>
</evidence>
<dbReference type="InterPro" id="IPR046341">
    <property type="entry name" value="SET_dom_sf"/>
</dbReference>
<dbReference type="SUPFAM" id="SSF144232">
    <property type="entry name" value="HIT/MYND zinc finger-like"/>
    <property type="match status" value="1"/>
</dbReference>
<dbReference type="PANTHER" id="PTHR46165">
    <property type="entry name" value="SET AND MYND DOMAIN-CONTAINING PROTEIN 4"/>
    <property type="match status" value="1"/>
</dbReference>
<organism evidence="17 18">
    <name type="scientific">Meganyctiphanes norvegica</name>
    <name type="common">Northern krill</name>
    <name type="synonym">Thysanopoda norvegica</name>
    <dbReference type="NCBI Taxonomy" id="48144"/>
    <lineage>
        <taxon>Eukaryota</taxon>
        <taxon>Metazoa</taxon>
        <taxon>Ecdysozoa</taxon>
        <taxon>Arthropoda</taxon>
        <taxon>Crustacea</taxon>
        <taxon>Multicrustacea</taxon>
        <taxon>Malacostraca</taxon>
        <taxon>Eumalacostraca</taxon>
        <taxon>Eucarida</taxon>
        <taxon>Euphausiacea</taxon>
        <taxon>Euphausiidae</taxon>
        <taxon>Meganyctiphanes</taxon>
    </lineage>
</organism>
<evidence type="ECO:0000256" key="2">
    <source>
        <dbReference type="ARBA" id="ARBA00004496"/>
    </source>
</evidence>
<evidence type="ECO:0000256" key="3">
    <source>
        <dbReference type="ARBA" id="ARBA00022490"/>
    </source>
</evidence>
<dbReference type="InterPro" id="IPR044421">
    <property type="entry name" value="SMYD4_SET"/>
</dbReference>
<comment type="function">
    <text evidence="12">Protein-lysine N-methyltransferase. Monomethylates PRMT5, modulating its transcriptional activity. May also act as a histone methyltransferase. Plays a critical role in cardiac development. Acts as a key epigenetic regulator of gene expression during cardiac development via its dual activities as a methyltransferase and negative regulator of HDAC1.</text>
</comment>
<dbReference type="SUPFAM" id="SSF82199">
    <property type="entry name" value="SET domain"/>
    <property type="match status" value="1"/>
</dbReference>
<dbReference type="GO" id="GO:0005634">
    <property type="term" value="C:nucleus"/>
    <property type="evidence" value="ECO:0007669"/>
    <property type="project" value="UniProtKB-SubCell"/>
</dbReference>
<evidence type="ECO:0000256" key="15">
    <source>
        <dbReference type="SAM" id="MobiDB-lite"/>
    </source>
</evidence>
<dbReference type="InterPro" id="IPR001214">
    <property type="entry name" value="SET_dom"/>
</dbReference>
<evidence type="ECO:0000259" key="16">
    <source>
        <dbReference type="PROSITE" id="PS50280"/>
    </source>
</evidence>
<dbReference type="InterPro" id="IPR052097">
    <property type="entry name" value="SET-MYND_domain_protein"/>
</dbReference>
<dbReference type="GO" id="GO:0008757">
    <property type="term" value="F:S-adenosylmethionine-dependent methyltransferase activity"/>
    <property type="evidence" value="ECO:0007669"/>
    <property type="project" value="UniProtKB-ARBA"/>
</dbReference>
<keyword evidence="7" id="KW-0479">Metal-binding</keyword>
<dbReference type="PANTHER" id="PTHR46165:SF2">
    <property type="entry name" value="SET AND MYND DOMAIN-CONTAINING PROTEIN 4"/>
    <property type="match status" value="1"/>
</dbReference>
<evidence type="ECO:0000256" key="10">
    <source>
        <dbReference type="ARBA" id="ARBA00023242"/>
    </source>
</evidence>
<feature type="domain" description="SET" evidence="16">
    <location>
        <begin position="341"/>
        <end position="630"/>
    </location>
</feature>
<dbReference type="GO" id="GO:0008270">
    <property type="term" value="F:zinc ion binding"/>
    <property type="evidence" value="ECO:0007669"/>
    <property type="project" value="UniProtKB-KW"/>
</dbReference>
<dbReference type="EMBL" id="CAXKWB010000029">
    <property type="protein sequence ID" value="CAL4058712.1"/>
    <property type="molecule type" value="Genomic_DNA"/>
</dbReference>